<evidence type="ECO:0000259" key="3">
    <source>
        <dbReference type="Pfam" id="PF03795"/>
    </source>
</evidence>
<organism evidence="4 5">
    <name type="scientific">Aeoliella straminimaris</name>
    <dbReference type="NCBI Taxonomy" id="2954799"/>
    <lineage>
        <taxon>Bacteria</taxon>
        <taxon>Pseudomonadati</taxon>
        <taxon>Planctomycetota</taxon>
        <taxon>Planctomycetia</taxon>
        <taxon>Pirellulales</taxon>
        <taxon>Lacipirellulaceae</taxon>
        <taxon>Aeoliella</taxon>
    </lineage>
</organism>
<dbReference type="PANTHER" id="PTHR35174:SF4">
    <property type="entry name" value="BLL7163 PROTEIN"/>
    <property type="match status" value="1"/>
</dbReference>
<keyword evidence="5" id="KW-1185">Reference proteome</keyword>
<dbReference type="RefSeq" id="WP_252855160.1">
    <property type="nucleotide sequence ID" value="NZ_JAMXLR010000087.1"/>
</dbReference>
<dbReference type="Pfam" id="PF03795">
    <property type="entry name" value="YCII"/>
    <property type="match status" value="1"/>
</dbReference>
<dbReference type="SUPFAM" id="SSF54909">
    <property type="entry name" value="Dimeric alpha+beta barrel"/>
    <property type="match status" value="1"/>
</dbReference>
<feature type="region of interest" description="Disordered" evidence="2">
    <location>
        <begin position="113"/>
        <end position="143"/>
    </location>
</feature>
<name>A0A9X2FE90_9BACT</name>
<dbReference type="InterPro" id="IPR005545">
    <property type="entry name" value="YCII"/>
</dbReference>
<feature type="domain" description="YCII-related" evidence="3">
    <location>
        <begin position="1"/>
        <end position="114"/>
    </location>
</feature>
<dbReference type="Proteomes" id="UP001155241">
    <property type="component" value="Unassembled WGS sequence"/>
</dbReference>
<dbReference type="InterPro" id="IPR011008">
    <property type="entry name" value="Dimeric_a/b-barrel"/>
</dbReference>
<evidence type="ECO:0000313" key="4">
    <source>
        <dbReference type="EMBL" id="MCO6047049.1"/>
    </source>
</evidence>
<evidence type="ECO:0000256" key="1">
    <source>
        <dbReference type="ARBA" id="ARBA00007689"/>
    </source>
</evidence>
<dbReference type="PANTHER" id="PTHR35174">
    <property type="entry name" value="BLL7171 PROTEIN-RELATED"/>
    <property type="match status" value="1"/>
</dbReference>
<feature type="compositionally biased region" description="Basic and acidic residues" evidence="2">
    <location>
        <begin position="125"/>
        <end position="143"/>
    </location>
</feature>
<reference evidence="4" key="1">
    <citation type="submission" date="2022-06" db="EMBL/GenBank/DDBJ databases">
        <title>Aeoliella straminimaris, a novel planctomycete from sediments.</title>
        <authorList>
            <person name="Vitorino I.R."/>
            <person name="Lage O.M."/>
        </authorList>
    </citation>
    <scope>NUCLEOTIDE SEQUENCE</scope>
    <source>
        <strain evidence="4">ICT_H6.2</strain>
    </source>
</reference>
<dbReference type="EMBL" id="JAMXLR010000087">
    <property type="protein sequence ID" value="MCO6047049.1"/>
    <property type="molecule type" value="Genomic_DNA"/>
</dbReference>
<evidence type="ECO:0000256" key="2">
    <source>
        <dbReference type="SAM" id="MobiDB-lite"/>
    </source>
</evidence>
<dbReference type="AlphaFoldDB" id="A0A9X2FE90"/>
<protein>
    <submittedName>
        <fullName evidence="4">YciI family protein</fullName>
    </submittedName>
</protein>
<dbReference type="Gene3D" id="3.30.70.1060">
    <property type="entry name" value="Dimeric alpha+beta barrel"/>
    <property type="match status" value="1"/>
</dbReference>
<gene>
    <name evidence="4" type="ORF">NG895_24385</name>
</gene>
<evidence type="ECO:0000313" key="5">
    <source>
        <dbReference type="Proteomes" id="UP001155241"/>
    </source>
</evidence>
<comment type="caution">
    <text evidence="4">The sequence shown here is derived from an EMBL/GenBank/DDBJ whole genome shotgun (WGS) entry which is preliminary data.</text>
</comment>
<sequence>MQVMVMVKATASSERGELPSTQLIADMFEFNEQLVKAGIMQAGAGLQPSSQGCRVQFSGSDRAVVDGPFTETKELVAGYWLWQVESMEQAIEWVKKCPNPMPEDSEIEVRPLFEAEDFGENMTPELKERDERLRAEVDKQNTP</sequence>
<comment type="similarity">
    <text evidence="1">Belongs to the YciI family.</text>
</comment>
<accession>A0A9X2FE90</accession>
<proteinExistence type="inferred from homology"/>